<organism evidence="1 2">
    <name type="scientific">Paenibacillus profundus</name>
    <dbReference type="NCBI Taxonomy" id="1173085"/>
    <lineage>
        <taxon>Bacteria</taxon>
        <taxon>Bacillati</taxon>
        <taxon>Bacillota</taxon>
        <taxon>Bacilli</taxon>
        <taxon>Bacillales</taxon>
        <taxon>Paenibacillaceae</taxon>
        <taxon>Paenibacillus</taxon>
    </lineage>
</organism>
<sequence>MNRGYVNTNIEGFILLLERLEYIEEEWEWDKTLVEHNRINVLYKAVYYVMKNGLFEEISGTTAVKKMNEMNADIEFEHEIANDSNNVVIFDDWNLFQLLGHNEEIVYLYIWYTTA</sequence>
<evidence type="ECO:0000313" key="2">
    <source>
        <dbReference type="Proteomes" id="UP001199916"/>
    </source>
</evidence>
<comment type="caution">
    <text evidence="1">The sequence shown here is derived from an EMBL/GenBank/DDBJ whole genome shotgun (WGS) entry which is preliminary data.</text>
</comment>
<reference evidence="1 2" key="1">
    <citation type="submission" date="2021-11" db="EMBL/GenBank/DDBJ databases">
        <title>Draft genome sequence of Paenibacillus profundus YoMME, a new Gram-positive bacteria with exoelectrogenic properties.</title>
        <authorList>
            <person name="Hubenova Y."/>
            <person name="Hubenova E."/>
            <person name="Manasiev Y."/>
            <person name="Peykov S."/>
            <person name="Mitov M."/>
        </authorList>
    </citation>
    <scope>NUCLEOTIDE SEQUENCE [LARGE SCALE GENOMIC DNA]</scope>
    <source>
        <strain evidence="1 2">YoMME</strain>
    </source>
</reference>
<dbReference type="Proteomes" id="UP001199916">
    <property type="component" value="Unassembled WGS sequence"/>
</dbReference>
<evidence type="ECO:0000313" key="1">
    <source>
        <dbReference type="EMBL" id="MCE5169792.1"/>
    </source>
</evidence>
<keyword evidence="2" id="KW-1185">Reference proteome</keyword>
<proteinExistence type="predicted"/>
<name>A0ABS8YHY7_9BACL</name>
<accession>A0ABS8YHY7</accession>
<protein>
    <recommendedName>
        <fullName evidence="3">Transposase</fullName>
    </recommendedName>
</protein>
<dbReference type="EMBL" id="JAJNBZ010000006">
    <property type="protein sequence ID" value="MCE5169792.1"/>
    <property type="molecule type" value="Genomic_DNA"/>
</dbReference>
<evidence type="ECO:0008006" key="3">
    <source>
        <dbReference type="Google" id="ProtNLM"/>
    </source>
</evidence>
<gene>
    <name evidence="1" type="ORF">LQV63_10750</name>
</gene>